<evidence type="ECO:0000256" key="3">
    <source>
        <dbReference type="ARBA" id="ARBA00022475"/>
    </source>
</evidence>
<dbReference type="Proteomes" id="UP000095743">
    <property type="component" value="Chromosome"/>
</dbReference>
<evidence type="ECO:0000256" key="5">
    <source>
        <dbReference type="ARBA" id="ARBA00022989"/>
    </source>
</evidence>
<keyword evidence="5 7" id="KW-1133">Transmembrane helix</keyword>
<evidence type="ECO:0000256" key="2">
    <source>
        <dbReference type="ARBA" id="ARBA00007362"/>
    </source>
</evidence>
<feature type="transmembrane region" description="Helical" evidence="7">
    <location>
        <begin position="107"/>
        <end position="125"/>
    </location>
</feature>
<gene>
    <name evidence="9" type="ORF">Gferi_11990</name>
</gene>
<dbReference type="GO" id="GO:0005886">
    <property type="term" value="C:plasma membrane"/>
    <property type="evidence" value="ECO:0007669"/>
    <property type="project" value="UniProtKB-SubCell"/>
</dbReference>
<dbReference type="KEGG" id="gfe:Gferi_11990"/>
<dbReference type="AlphaFoldDB" id="A0A1D8GH88"/>
<feature type="transmembrane region" description="Helical" evidence="7">
    <location>
        <begin position="12"/>
        <end position="28"/>
    </location>
</feature>
<feature type="transmembrane region" description="Helical" evidence="7">
    <location>
        <begin position="75"/>
        <end position="95"/>
    </location>
</feature>
<feature type="transmembrane region" description="Helical" evidence="7">
    <location>
        <begin position="160"/>
        <end position="181"/>
    </location>
</feature>
<evidence type="ECO:0000256" key="6">
    <source>
        <dbReference type="ARBA" id="ARBA00023136"/>
    </source>
</evidence>
<feature type="transmembrane region" description="Helical" evidence="7">
    <location>
        <begin position="281"/>
        <end position="297"/>
    </location>
</feature>
<comment type="similarity">
    <text evidence="2">Belongs to the EamA transporter family.</text>
</comment>
<keyword evidence="10" id="KW-1185">Reference proteome</keyword>
<evidence type="ECO:0000313" key="10">
    <source>
        <dbReference type="Proteomes" id="UP000095743"/>
    </source>
</evidence>
<feature type="transmembrane region" description="Helical" evidence="7">
    <location>
        <begin position="193"/>
        <end position="212"/>
    </location>
</feature>
<keyword evidence="3" id="KW-1003">Cell membrane</keyword>
<dbReference type="InterPro" id="IPR000620">
    <property type="entry name" value="EamA_dom"/>
</dbReference>
<dbReference type="PANTHER" id="PTHR32322">
    <property type="entry name" value="INNER MEMBRANE TRANSPORTER"/>
    <property type="match status" value="1"/>
</dbReference>
<feature type="domain" description="EamA" evidence="8">
    <location>
        <begin position="15"/>
        <end position="147"/>
    </location>
</feature>
<dbReference type="SUPFAM" id="SSF103481">
    <property type="entry name" value="Multidrug resistance efflux transporter EmrE"/>
    <property type="match status" value="2"/>
</dbReference>
<dbReference type="OrthoDB" id="9805239at2"/>
<feature type="transmembrane region" description="Helical" evidence="7">
    <location>
        <begin position="40"/>
        <end position="63"/>
    </location>
</feature>
<organism evidence="9 10">
    <name type="scientific">Geosporobacter ferrireducens</name>
    <dbReference type="NCBI Taxonomy" id="1424294"/>
    <lineage>
        <taxon>Bacteria</taxon>
        <taxon>Bacillati</taxon>
        <taxon>Bacillota</taxon>
        <taxon>Clostridia</taxon>
        <taxon>Peptostreptococcales</taxon>
        <taxon>Thermotaleaceae</taxon>
        <taxon>Geosporobacter</taxon>
    </lineage>
</organism>
<evidence type="ECO:0000259" key="8">
    <source>
        <dbReference type="Pfam" id="PF00892"/>
    </source>
</evidence>
<dbReference type="STRING" id="1424294.Gferi_11990"/>
<evidence type="ECO:0000256" key="7">
    <source>
        <dbReference type="SAM" id="Phobius"/>
    </source>
</evidence>
<dbReference type="Pfam" id="PF00892">
    <property type="entry name" value="EamA"/>
    <property type="match status" value="2"/>
</dbReference>
<keyword evidence="6 7" id="KW-0472">Membrane</keyword>
<reference evidence="9 10" key="1">
    <citation type="submission" date="2016-09" db="EMBL/GenBank/DDBJ databases">
        <title>Genomic analysis reveals versatility of anaerobic energy metabolism of Geosporobacter ferrireducens IRF9 of phylum Firmicutes.</title>
        <authorList>
            <person name="Kim S.-J."/>
        </authorList>
    </citation>
    <scope>NUCLEOTIDE SEQUENCE [LARGE SCALE GENOMIC DNA]</scope>
    <source>
        <strain evidence="9 10">IRF9</strain>
    </source>
</reference>
<evidence type="ECO:0000313" key="9">
    <source>
        <dbReference type="EMBL" id="AOT70251.1"/>
    </source>
</evidence>
<name>A0A1D8GH88_9FIRM</name>
<feature type="transmembrane region" description="Helical" evidence="7">
    <location>
        <begin position="224"/>
        <end position="246"/>
    </location>
</feature>
<feature type="transmembrane region" description="Helical" evidence="7">
    <location>
        <begin position="258"/>
        <end position="275"/>
    </location>
</feature>
<proteinExistence type="inferred from homology"/>
<sequence>MEPSLGKKKKSFQMVDLLLLITVIIWGINPTVVKISLREFSPFAFNAARYVVATVVCWVLLLWIEKDWRVHRKDLIPILVIGLFGNFVNQTFFIIGVNNTTAGNSSLIMAGVPMIAAIINGILKIEKISERVALGIATSFAGILLIILGSGSRISLVDQYFYGNLMMMGNAITWSFYTVINKKYLNKYSALRLTTYGVSVGTLCMLIFWSGALRTQDWRSISMINYGGMFYSGALSIAAGTLFWNLGIEKVGSTKTSLFSNVTPIVSVICGGILLQESFKLLQGAGALLIFAGLSIVNRKEIKETAVAAVEEQSV</sequence>
<comment type="subcellular location">
    <subcellularLocation>
        <location evidence="1">Cell membrane</location>
        <topology evidence="1">Multi-pass membrane protein</topology>
    </subcellularLocation>
</comment>
<feature type="transmembrane region" description="Helical" evidence="7">
    <location>
        <begin position="132"/>
        <end position="154"/>
    </location>
</feature>
<dbReference type="PANTHER" id="PTHR32322:SF18">
    <property type="entry name" value="S-ADENOSYLMETHIONINE_S-ADENOSYLHOMOCYSTEINE TRANSPORTER"/>
    <property type="match status" value="1"/>
</dbReference>
<dbReference type="InterPro" id="IPR050638">
    <property type="entry name" value="AA-Vitamin_Transporters"/>
</dbReference>
<evidence type="ECO:0000256" key="4">
    <source>
        <dbReference type="ARBA" id="ARBA00022692"/>
    </source>
</evidence>
<dbReference type="InterPro" id="IPR037185">
    <property type="entry name" value="EmrE-like"/>
</dbReference>
<accession>A0A1D8GH88</accession>
<dbReference type="EMBL" id="CP017269">
    <property type="protein sequence ID" value="AOT70251.1"/>
    <property type="molecule type" value="Genomic_DNA"/>
</dbReference>
<protein>
    <recommendedName>
        <fullName evidence="8">EamA domain-containing protein</fullName>
    </recommendedName>
</protein>
<dbReference type="RefSeq" id="WP_069976797.1">
    <property type="nucleotide sequence ID" value="NZ_CP017269.1"/>
</dbReference>
<feature type="domain" description="EamA" evidence="8">
    <location>
        <begin position="162"/>
        <end position="298"/>
    </location>
</feature>
<keyword evidence="4 7" id="KW-0812">Transmembrane</keyword>
<evidence type="ECO:0000256" key="1">
    <source>
        <dbReference type="ARBA" id="ARBA00004651"/>
    </source>
</evidence>